<dbReference type="EMBL" id="JAVHJO010000011">
    <property type="protein sequence ID" value="KAK6533816.1"/>
    <property type="molecule type" value="Genomic_DNA"/>
</dbReference>
<feature type="domain" description="Gelsolin-like" evidence="2">
    <location>
        <begin position="318"/>
        <end position="391"/>
    </location>
</feature>
<dbReference type="GO" id="GO:0005737">
    <property type="term" value="C:cytoplasm"/>
    <property type="evidence" value="ECO:0007669"/>
    <property type="project" value="TreeGrafter"/>
</dbReference>
<sequence length="396" mass="44328">MPPHDGLVHLKEYDVKDSNVELIGSDLDHKVKYNSAASEPAWNDGQVGVVAGLLVWRIEDFQVIPWPKGKYGQFYDGDSYIVLHSYKVGKDSDSEKLGHEIFFWLGTHTSQDEAGVAAYKTVELDEFLHGKATQYREIQESPSDAFMELFPRVQICSGGVRSGFNHVEEKPKEETLTLLRVFKHAGAKRDSVVVHEVQPTWESLDEDDVFVLDKGDKIFVWQGKKCSPMEKAKAAQVVHDMTIAKHIDVEVISQTEARSRVIVELLGGGGQDSRTTEFRRERPVHQPVQGGPTRKQLWKLSDESGRLSFSVIKEDSSISKSDLDGDDVFLINDGGKAIWVWQGSRASAVEKAAWLKVAQAYVRQLQNTEAQSAYLIPIAKVTEGEESPAFWRTVSA</sequence>
<dbReference type="GO" id="GO:0015629">
    <property type="term" value="C:actin cytoskeleton"/>
    <property type="evidence" value="ECO:0007669"/>
    <property type="project" value="TreeGrafter"/>
</dbReference>
<dbReference type="SUPFAM" id="SSF55753">
    <property type="entry name" value="Actin depolymerizing proteins"/>
    <property type="match status" value="2"/>
</dbReference>
<dbReference type="InterPro" id="IPR007123">
    <property type="entry name" value="Gelsolin-like_dom"/>
</dbReference>
<dbReference type="SUPFAM" id="SSF82754">
    <property type="entry name" value="C-terminal, gelsolin-like domain of Sec23/24"/>
    <property type="match status" value="1"/>
</dbReference>
<feature type="region of interest" description="Disordered" evidence="1">
    <location>
        <begin position="273"/>
        <end position="293"/>
    </location>
</feature>
<dbReference type="PRINTS" id="PR00597">
    <property type="entry name" value="GELSOLIN"/>
</dbReference>
<dbReference type="GO" id="GO:0008154">
    <property type="term" value="P:actin polymerization or depolymerization"/>
    <property type="evidence" value="ECO:0007669"/>
    <property type="project" value="TreeGrafter"/>
</dbReference>
<dbReference type="PANTHER" id="PTHR11977">
    <property type="entry name" value="VILLIN"/>
    <property type="match status" value="1"/>
</dbReference>
<dbReference type="Gene3D" id="3.40.20.10">
    <property type="entry name" value="Severin"/>
    <property type="match status" value="3"/>
</dbReference>
<dbReference type="InterPro" id="IPR029006">
    <property type="entry name" value="ADF-H/Gelsolin-like_dom_sf"/>
</dbReference>
<evidence type="ECO:0000256" key="1">
    <source>
        <dbReference type="SAM" id="MobiDB-lite"/>
    </source>
</evidence>
<feature type="domain" description="Gelsolin-like" evidence="2">
    <location>
        <begin position="191"/>
        <end position="242"/>
    </location>
</feature>
<comment type="caution">
    <text evidence="3">The sequence shown here is derived from an EMBL/GenBank/DDBJ whole genome shotgun (WGS) entry which is preliminary data.</text>
</comment>
<feature type="compositionally biased region" description="Basic and acidic residues" evidence="1">
    <location>
        <begin position="274"/>
        <end position="284"/>
    </location>
</feature>
<proteinExistence type="predicted"/>
<feature type="domain" description="Gelsolin-like" evidence="2">
    <location>
        <begin position="70"/>
        <end position="147"/>
    </location>
</feature>
<dbReference type="Proteomes" id="UP001365542">
    <property type="component" value="Unassembled WGS sequence"/>
</dbReference>
<reference evidence="3 4" key="1">
    <citation type="submission" date="2019-10" db="EMBL/GenBank/DDBJ databases">
        <authorList>
            <person name="Palmer J.M."/>
        </authorList>
    </citation>
    <scope>NUCLEOTIDE SEQUENCE [LARGE SCALE GENOMIC DNA]</scope>
    <source>
        <strain evidence="3 4">TWF694</strain>
    </source>
</reference>
<dbReference type="InterPro" id="IPR007122">
    <property type="entry name" value="Villin/Gelsolin"/>
</dbReference>
<dbReference type="AlphaFoldDB" id="A0AAV9X2W4"/>
<evidence type="ECO:0000313" key="4">
    <source>
        <dbReference type="Proteomes" id="UP001365542"/>
    </source>
</evidence>
<dbReference type="PANTHER" id="PTHR11977:SF130">
    <property type="entry name" value="SEVERIN"/>
    <property type="match status" value="1"/>
</dbReference>
<evidence type="ECO:0000313" key="3">
    <source>
        <dbReference type="EMBL" id="KAK6533816.1"/>
    </source>
</evidence>
<dbReference type="GO" id="GO:0051015">
    <property type="term" value="F:actin filament binding"/>
    <property type="evidence" value="ECO:0007669"/>
    <property type="project" value="InterPro"/>
</dbReference>
<gene>
    <name evidence="3" type="ORF">TWF694_002745</name>
</gene>
<dbReference type="InterPro" id="IPR036180">
    <property type="entry name" value="Gelsolin-like_dom_sf"/>
</dbReference>
<name>A0AAV9X2W4_9PEZI</name>
<keyword evidence="4" id="KW-1185">Reference proteome</keyword>
<protein>
    <recommendedName>
        <fullName evidence="2">Gelsolin-like domain-containing protein</fullName>
    </recommendedName>
</protein>
<evidence type="ECO:0000259" key="2">
    <source>
        <dbReference type="Pfam" id="PF00626"/>
    </source>
</evidence>
<dbReference type="CDD" id="cd11290">
    <property type="entry name" value="gelsolin_S1_like"/>
    <property type="match status" value="1"/>
</dbReference>
<dbReference type="Pfam" id="PF00626">
    <property type="entry name" value="Gelsolin"/>
    <property type="match status" value="3"/>
</dbReference>
<dbReference type="SMART" id="SM00262">
    <property type="entry name" value="GEL"/>
    <property type="match status" value="3"/>
</dbReference>
<accession>A0AAV9X2W4</accession>
<organism evidence="3 4">
    <name type="scientific">Orbilia ellipsospora</name>
    <dbReference type="NCBI Taxonomy" id="2528407"/>
    <lineage>
        <taxon>Eukaryota</taxon>
        <taxon>Fungi</taxon>
        <taxon>Dikarya</taxon>
        <taxon>Ascomycota</taxon>
        <taxon>Pezizomycotina</taxon>
        <taxon>Orbiliomycetes</taxon>
        <taxon>Orbiliales</taxon>
        <taxon>Orbiliaceae</taxon>
        <taxon>Orbilia</taxon>
    </lineage>
</organism>